<keyword evidence="1" id="KW-0472">Membrane</keyword>
<keyword evidence="1" id="KW-0812">Transmembrane</keyword>
<sequence>MVKVRGSSDSGIILHIREMLYLCTVLAILMSLVANTSVWPRAHLVVGWYVYYNILVCISNPCTFISSL</sequence>
<gene>
    <name evidence="2" type="ORF">BABINDRAFT_131290</name>
</gene>
<name>A0A1E3QRC6_9ASCO</name>
<protein>
    <submittedName>
        <fullName evidence="2">Uncharacterized protein</fullName>
    </submittedName>
</protein>
<evidence type="ECO:0000313" key="2">
    <source>
        <dbReference type="EMBL" id="ODQ80266.1"/>
    </source>
</evidence>
<proteinExistence type="predicted"/>
<keyword evidence="3" id="KW-1185">Reference proteome</keyword>
<accession>A0A1E3QRC6</accession>
<feature type="transmembrane region" description="Helical" evidence="1">
    <location>
        <begin position="20"/>
        <end position="39"/>
    </location>
</feature>
<feature type="transmembrane region" description="Helical" evidence="1">
    <location>
        <begin position="45"/>
        <end position="65"/>
    </location>
</feature>
<evidence type="ECO:0000313" key="3">
    <source>
        <dbReference type="Proteomes" id="UP000094336"/>
    </source>
</evidence>
<reference evidence="3" key="1">
    <citation type="submission" date="2016-05" db="EMBL/GenBank/DDBJ databases">
        <title>Comparative genomics of biotechnologically important yeasts.</title>
        <authorList>
            <consortium name="DOE Joint Genome Institute"/>
            <person name="Riley R."/>
            <person name="Haridas S."/>
            <person name="Wolfe K.H."/>
            <person name="Lopes M.R."/>
            <person name="Hittinger C.T."/>
            <person name="Goker M."/>
            <person name="Salamov A."/>
            <person name="Wisecaver J."/>
            <person name="Long T.M."/>
            <person name="Aerts A.L."/>
            <person name="Barry K."/>
            <person name="Choi C."/>
            <person name="Clum A."/>
            <person name="Coughlan A.Y."/>
            <person name="Deshpande S."/>
            <person name="Douglass A.P."/>
            <person name="Hanson S.J."/>
            <person name="Klenk H.-P."/>
            <person name="Labutti K."/>
            <person name="Lapidus A."/>
            <person name="Lindquist E."/>
            <person name="Lipzen A."/>
            <person name="Meier-Kolthoff J.P."/>
            <person name="Ohm R.A."/>
            <person name="Otillar R.P."/>
            <person name="Pangilinan J."/>
            <person name="Peng Y."/>
            <person name="Rokas A."/>
            <person name="Rosa C.A."/>
            <person name="Scheuner C."/>
            <person name="Sibirny A.A."/>
            <person name="Slot J.C."/>
            <person name="Stielow J.B."/>
            <person name="Sun H."/>
            <person name="Kurtzman C.P."/>
            <person name="Blackwell M."/>
            <person name="Grigoriev I.V."/>
            <person name="Jeffries T.W."/>
        </authorList>
    </citation>
    <scope>NUCLEOTIDE SEQUENCE [LARGE SCALE GENOMIC DNA]</scope>
    <source>
        <strain evidence="3">NRRL Y-12698</strain>
    </source>
</reference>
<dbReference type="AlphaFoldDB" id="A0A1E3QRC6"/>
<organism evidence="2 3">
    <name type="scientific">Babjeviella inositovora NRRL Y-12698</name>
    <dbReference type="NCBI Taxonomy" id="984486"/>
    <lineage>
        <taxon>Eukaryota</taxon>
        <taxon>Fungi</taxon>
        <taxon>Dikarya</taxon>
        <taxon>Ascomycota</taxon>
        <taxon>Saccharomycotina</taxon>
        <taxon>Pichiomycetes</taxon>
        <taxon>Serinales incertae sedis</taxon>
        <taxon>Babjeviella</taxon>
    </lineage>
</organism>
<dbReference type="GeneID" id="30144897"/>
<dbReference type="EMBL" id="KV454430">
    <property type="protein sequence ID" value="ODQ80266.1"/>
    <property type="molecule type" value="Genomic_DNA"/>
</dbReference>
<dbReference type="Proteomes" id="UP000094336">
    <property type="component" value="Unassembled WGS sequence"/>
</dbReference>
<dbReference type="RefSeq" id="XP_018985594.1">
    <property type="nucleotide sequence ID" value="XM_019127044.1"/>
</dbReference>
<keyword evidence="1" id="KW-1133">Transmembrane helix</keyword>
<evidence type="ECO:0000256" key="1">
    <source>
        <dbReference type="SAM" id="Phobius"/>
    </source>
</evidence>